<keyword evidence="3" id="KW-1185">Reference proteome</keyword>
<dbReference type="InterPro" id="IPR008999">
    <property type="entry name" value="Actin-crosslinking"/>
</dbReference>
<dbReference type="Gene3D" id="2.80.10.50">
    <property type="match status" value="1"/>
</dbReference>
<dbReference type="Pfam" id="PF04601">
    <property type="entry name" value="DUF569"/>
    <property type="match status" value="1"/>
</dbReference>
<dbReference type="PANTHER" id="PTHR31205">
    <property type="entry name" value="ACTIN CROSS-LINKING PROTEIN (DUF569)"/>
    <property type="match status" value="1"/>
</dbReference>
<dbReference type="STRING" id="180498.A0A067LL44"/>
<protein>
    <recommendedName>
        <fullName evidence="1">DUF569 domain-containing protein</fullName>
    </recommendedName>
</protein>
<evidence type="ECO:0000259" key="1">
    <source>
        <dbReference type="Pfam" id="PF04601"/>
    </source>
</evidence>
<dbReference type="OrthoDB" id="842428at2759"/>
<name>A0A067LL44_JATCU</name>
<gene>
    <name evidence="2" type="ORF">JCGZ_09709</name>
</gene>
<organism evidence="2 3">
    <name type="scientific">Jatropha curcas</name>
    <name type="common">Barbados nut</name>
    <dbReference type="NCBI Taxonomy" id="180498"/>
    <lineage>
        <taxon>Eukaryota</taxon>
        <taxon>Viridiplantae</taxon>
        <taxon>Streptophyta</taxon>
        <taxon>Embryophyta</taxon>
        <taxon>Tracheophyta</taxon>
        <taxon>Spermatophyta</taxon>
        <taxon>Magnoliopsida</taxon>
        <taxon>eudicotyledons</taxon>
        <taxon>Gunneridae</taxon>
        <taxon>Pentapetalae</taxon>
        <taxon>rosids</taxon>
        <taxon>fabids</taxon>
        <taxon>Malpighiales</taxon>
        <taxon>Euphorbiaceae</taxon>
        <taxon>Crotonoideae</taxon>
        <taxon>Jatropheae</taxon>
        <taxon>Jatropha</taxon>
    </lineage>
</organism>
<dbReference type="FunFam" id="2.80.10.50:FF:000067">
    <property type="entry name" value="BnaC05g19630D protein"/>
    <property type="match status" value="1"/>
</dbReference>
<accession>A0A067LL44</accession>
<reference evidence="2 3" key="1">
    <citation type="journal article" date="2014" name="PLoS ONE">
        <title>Global Analysis of Gene Expression Profiles in Physic Nut (Jatropha curcas L.) Seedlings Exposed to Salt Stress.</title>
        <authorList>
            <person name="Zhang L."/>
            <person name="Zhang C."/>
            <person name="Wu P."/>
            <person name="Chen Y."/>
            <person name="Li M."/>
            <person name="Jiang H."/>
            <person name="Wu G."/>
        </authorList>
    </citation>
    <scope>NUCLEOTIDE SEQUENCE [LARGE SCALE GENOMIC DNA]</scope>
    <source>
        <strain evidence="3">cv. GZQX0401</strain>
        <tissue evidence="2">Young leaves</tissue>
    </source>
</reference>
<evidence type="ECO:0000313" key="2">
    <source>
        <dbReference type="EMBL" id="KDP45460.1"/>
    </source>
</evidence>
<dbReference type="InterPro" id="IPR007679">
    <property type="entry name" value="DUF569"/>
</dbReference>
<sequence length="171" mass="19669">MEFFNKAKSVRLRSHHEKFLIADEDEETVRQSHDGSSHRAYWTIEFIKGNPHLIRLKSVYGKYLTASNEPFLLGWTGNKVVQSKLPVENGTSIDWEPITEGFHVKLRTKGGKLLRANGGMPPWRNSVTHDIPYRSATQDWVLWKVEMVDILEFESVRSYVSPVSSFSSFSI</sequence>
<dbReference type="AlphaFoldDB" id="A0A067LL44"/>
<evidence type="ECO:0000313" key="3">
    <source>
        <dbReference type="Proteomes" id="UP000027138"/>
    </source>
</evidence>
<dbReference type="EMBL" id="KK914232">
    <property type="protein sequence ID" value="KDP45460.1"/>
    <property type="molecule type" value="Genomic_DNA"/>
</dbReference>
<proteinExistence type="predicted"/>
<dbReference type="CDD" id="cd23340">
    <property type="entry name" value="beta-trefoil_FSCN_ACP-like"/>
    <property type="match status" value="1"/>
</dbReference>
<feature type="domain" description="DUF569" evidence="1">
    <location>
        <begin position="1"/>
        <end position="143"/>
    </location>
</feature>
<dbReference type="SUPFAM" id="SSF50405">
    <property type="entry name" value="Actin-crosslinking proteins"/>
    <property type="match status" value="1"/>
</dbReference>
<dbReference type="Proteomes" id="UP000027138">
    <property type="component" value="Unassembled WGS sequence"/>
</dbReference>
<dbReference type="PANTHER" id="PTHR31205:SF69">
    <property type="entry name" value="ACTIN CROSS-LINKING PROTEIN (DUF569)"/>
    <property type="match status" value="1"/>
</dbReference>